<accession>A0A2U1TVD2</accession>
<evidence type="ECO:0000256" key="1">
    <source>
        <dbReference type="SAM" id="SignalP"/>
    </source>
</evidence>
<dbReference type="NCBIfam" id="TIGR03414">
    <property type="entry name" value="ABC_choline_bnd"/>
    <property type="match status" value="1"/>
</dbReference>
<reference evidence="3 4" key="1">
    <citation type="submission" date="2018-04" db="EMBL/GenBank/DDBJ databases">
        <title>Brenneria corticis sp.nov.</title>
        <authorList>
            <person name="Li Y."/>
        </authorList>
    </citation>
    <scope>NUCLEOTIDE SEQUENCE [LARGE SCALE GENOMIC DNA]</scope>
    <source>
        <strain evidence="3 4">CFCC 11842</strain>
    </source>
</reference>
<feature type="domain" description="ABC-type glycine betaine transport system substrate-binding" evidence="2">
    <location>
        <begin position="34"/>
        <end position="282"/>
    </location>
</feature>
<protein>
    <submittedName>
        <fullName evidence="3">Glycine/betaine ABC transporter substrate-binding protein</fullName>
    </submittedName>
</protein>
<dbReference type="GO" id="GO:0022857">
    <property type="term" value="F:transmembrane transporter activity"/>
    <property type="evidence" value="ECO:0007669"/>
    <property type="project" value="InterPro"/>
</dbReference>
<keyword evidence="1" id="KW-0732">Signal</keyword>
<dbReference type="AlphaFoldDB" id="A0A2U1TVD2"/>
<organism evidence="3 4">
    <name type="scientific">Brenneria corticis</name>
    <dbReference type="NCBI Taxonomy" id="2173106"/>
    <lineage>
        <taxon>Bacteria</taxon>
        <taxon>Pseudomonadati</taxon>
        <taxon>Pseudomonadota</taxon>
        <taxon>Gammaproteobacteria</taxon>
        <taxon>Enterobacterales</taxon>
        <taxon>Pectobacteriaceae</taxon>
        <taxon>Brenneria</taxon>
    </lineage>
</organism>
<dbReference type="SUPFAM" id="SSF53850">
    <property type="entry name" value="Periplasmic binding protein-like II"/>
    <property type="match status" value="1"/>
</dbReference>
<dbReference type="Gene3D" id="3.40.190.100">
    <property type="entry name" value="Glycine betaine-binding periplasmic protein, domain 2"/>
    <property type="match status" value="1"/>
</dbReference>
<dbReference type="GO" id="GO:0043190">
    <property type="term" value="C:ATP-binding cassette (ABC) transporter complex"/>
    <property type="evidence" value="ECO:0007669"/>
    <property type="project" value="InterPro"/>
</dbReference>
<evidence type="ECO:0000313" key="3">
    <source>
        <dbReference type="EMBL" id="PWC13358.1"/>
    </source>
</evidence>
<name>A0A2U1TVD2_9GAMM</name>
<proteinExistence type="predicted"/>
<dbReference type="Gene3D" id="3.40.190.10">
    <property type="entry name" value="Periplasmic binding protein-like II"/>
    <property type="match status" value="1"/>
</dbReference>
<evidence type="ECO:0000259" key="2">
    <source>
        <dbReference type="Pfam" id="PF04069"/>
    </source>
</evidence>
<dbReference type="Proteomes" id="UP000296159">
    <property type="component" value="Unassembled WGS sequence"/>
</dbReference>
<comment type="caution">
    <text evidence="3">The sequence shown here is derived from an EMBL/GenBank/DDBJ whole genome shotgun (WGS) entry which is preliminary data.</text>
</comment>
<dbReference type="Pfam" id="PF04069">
    <property type="entry name" value="OpuAC"/>
    <property type="match status" value="1"/>
</dbReference>
<keyword evidence="4" id="KW-1185">Reference proteome</keyword>
<dbReference type="InterPro" id="IPR007210">
    <property type="entry name" value="ABC_Gly_betaine_transp_sub-bd"/>
</dbReference>
<dbReference type="InterPro" id="IPR017783">
    <property type="entry name" value="ABC_choline_sub-bd"/>
</dbReference>
<feature type="signal peptide" evidence="1">
    <location>
        <begin position="1"/>
        <end position="24"/>
    </location>
</feature>
<sequence>MRFRHSAVTLLIPLLLGSAFSAQAAVDDASCRLVRMSDPGWTDINATNALAGVLLEGLGYRQQVQNLSVALGFQGLKSSQLDVFLGNWMPAQQPVIEKFTRDGSVEVLTANLASAKFTLAVPDYVAQAGVKDFADLAKYGDRFQHKIYGIAPGAPANQNIKRMIDQKELGLDDWSLVESSESGMLAQVERAVNKKEWIVFLGWEPHAMNTRHSLVYLGGGDEWFGPNYGSATVNTVVRKSYAQACPNVARLFSNLQFSVDLENKVIKRLLDDKQTPRDAARAEISANPQQLEPWLNNVTTLDGKPGLDAVRQSLSR</sequence>
<gene>
    <name evidence="3" type="ORF">DDT56_15780</name>
</gene>
<dbReference type="GO" id="GO:0015871">
    <property type="term" value="P:choline transport"/>
    <property type="evidence" value="ECO:0007669"/>
    <property type="project" value="InterPro"/>
</dbReference>
<feature type="chain" id="PRO_5015700333" evidence="1">
    <location>
        <begin position="25"/>
        <end position="316"/>
    </location>
</feature>
<dbReference type="RefSeq" id="WP_136167380.1">
    <property type="nucleotide sequence ID" value="NZ_KZ819084.1"/>
</dbReference>
<dbReference type="CDD" id="cd13640">
    <property type="entry name" value="PBP2_ChoX"/>
    <property type="match status" value="1"/>
</dbReference>
<evidence type="ECO:0000313" key="4">
    <source>
        <dbReference type="Proteomes" id="UP000296159"/>
    </source>
</evidence>
<dbReference type="GO" id="GO:0042597">
    <property type="term" value="C:periplasmic space"/>
    <property type="evidence" value="ECO:0007669"/>
    <property type="project" value="InterPro"/>
</dbReference>
<dbReference type="EMBL" id="QDKH01000019">
    <property type="protein sequence ID" value="PWC13358.1"/>
    <property type="molecule type" value="Genomic_DNA"/>
</dbReference>
<dbReference type="GO" id="GO:0033265">
    <property type="term" value="F:choline binding"/>
    <property type="evidence" value="ECO:0007669"/>
    <property type="project" value="InterPro"/>
</dbReference>